<reference evidence="2" key="1">
    <citation type="submission" date="2023-04" db="EMBL/GenBank/DDBJ databases">
        <title>Aspergillus oryzae NBRC 4228.</title>
        <authorList>
            <person name="Ichikawa N."/>
            <person name="Sato H."/>
            <person name="Tonouchi N."/>
        </authorList>
    </citation>
    <scope>NUCLEOTIDE SEQUENCE</scope>
    <source>
        <strain evidence="2">NBRC 4228</strain>
    </source>
</reference>
<proteinExistence type="predicted"/>
<dbReference type="Proteomes" id="UP001165205">
    <property type="component" value="Unassembled WGS sequence"/>
</dbReference>
<feature type="region of interest" description="Disordered" evidence="1">
    <location>
        <begin position="189"/>
        <end position="209"/>
    </location>
</feature>
<dbReference type="EMBL" id="BSYA01000025">
    <property type="protein sequence ID" value="GMG26273.1"/>
    <property type="molecule type" value="Genomic_DNA"/>
</dbReference>
<protein>
    <submittedName>
        <fullName evidence="2">Unnamed protein product</fullName>
    </submittedName>
</protein>
<gene>
    <name evidence="2" type="ORF">Aory04_000313200</name>
</gene>
<evidence type="ECO:0000313" key="3">
    <source>
        <dbReference type="Proteomes" id="UP001165205"/>
    </source>
</evidence>
<evidence type="ECO:0000256" key="1">
    <source>
        <dbReference type="SAM" id="MobiDB-lite"/>
    </source>
</evidence>
<name>A0AAN4YFK5_ASPOZ</name>
<evidence type="ECO:0000313" key="2">
    <source>
        <dbReference type="EMBL" id="GMG26273.1"/>
    </source>
</evidence>
<accession>A0AAN4YFK5</accession>
<comment type="caution">
    <text evidence="2">The sequence shown here is derived from an EMBL/GenBank/DDBJ whole genome shotgun (WGS) entry which is preliminary data.</text>
</comment>
<organism evidence="2 3">
    <name type="scientific">Aspergillus oryzae</name>
    <name type="common">Yellow koji mold</name>
    <dbReference type="NCBI Taxonomy" id="5062"/>
    <lineage>
        <taxon>Eukaryota</taxon>
        <taxon>Fungi</taxon>
        <taxon>Dikarya</taxon>
        <taxon>Ascomycota</taxon>
        <taxon>Pezizomycotina</taxon>
        <taxon>Eurotiomycetes</taxon>
        <taxon>Eurotiomycetidae</taxon>
        <taxon>Eurotiales</taxon>
        <taxon>Aspergillaceae</taxon>
        <taxon>Aspergillus</taxon>
        <taxon>Aspergillus subgen. Circumdati</taxon>
    </lineage>
</organism>
<dbReference type="AlphaFoldDB" id="A0AAN4YFK5"/>
<sequence length="209" mass="24203">MMAKPHILGSRAGFRNSFKLNAASEESRLSRFSRRTTKAVSSLERNFQERLFSLGKLTIKKKPTTPTRQVMMPSITKIHLHALKFPRPFMCTKPYERIPEKAPPMTLINIPHRKEIHGAREESGFKKPQHNAKSNEHRPIMYKSKSLPMVNQAFGQKGRTLYHHNYSPGECNSSKEDLWPNFANHRDQGKLKEDIWNEKGEKRDGLLNN</sequence>